<comment type="caution">
    <text evidence="7">The sequence shown here is derived from an EMBL/GenBank/DDBJ whole genome shotgun (WGS) entry which is preliminary data.</text>
</comment>
<dbReference type="InterPro" id="IPR036188">
    <property type="entry name" value="FAD/NAD-bd_sf"/>
</dbReference>
<keyword evidence="3" id="KW-0274">FAD</keyword>
<dbReference type="GO" id="GO:0004497">
    <property type="term" value="F:monooxygenase activity"/>
    <property type="evidence" value="ECO:0007669"/>
    <property type="project" value="UniProtKB-KW"/>
</dbReference>
<evidence type="ECO:0000256" key="5">
    <source>
        <dbReference type="ARBA" id="ARBA00023033"/>
    </source>
</evidence>
<evidence type="ECO:0000256" key="4">
    <source>
        <dbReference type="ARBA" id="ARBA00023002"/>
    </source>
</evidence>
<name>A0A8H5YSE1_9HYPO</name>
<evidence type="ECO:0000256" key="2">
    <source>
        <dbReference type="ARBA" id="ARBA00022630"/>
    </source>
</evidence>
<proteinExistence type="predicted"/>
<dbReference type="Pfam" id="PF13450">
    <property type="entry name" value="NAD_binding_8"/>
    <property type="match status" value="1"/>
</dbReference>
<dbReference type="GO" id="GO:0071949">
    <property type="term" value="F:FAD binding"/>
    <property type="evidence" value="ECO:0007669"/>
    <property type="project" value="InterPro"/>
</dbReference>
<dbReference type="PANTHER" id="PTHR47178">
    <property type="entry name" value="MONOOXYGENASE, FAD-BINDING"/>
    <property type="match status" value="1"/>
</dbReference>
<keyword evidence="5" id="KW-0503">Monooxygenase</keyword>
<protein>
    <submittedName>
        <fullName evidence="7">FAD NAD(P)-binding domain-containing protein</fullName>
    </submittedName>
</protein>
<evidence type="ECO:0000259" key="6">
    <source>
        <dbReference type="Pfam" id="PF01494"/>
    </source>
</evidence>
<reference evidence="7 8" key="1">
    <citation type="submission" date="2020-05" db="EMBL/GenBank/DDBJ databases">
        <title>Identification and distribution of gene clusters putatively required for synthesis of sphingolipid metabolism inhibitors in phylogenetically diverse species of the filamentous fungus Fusarium.</title>
        <authorList>
            <person name="Kim H.-S."/>
            <person name="Busman M."/>
            <person name="Brown D.W."/>
            <person name="Divon H."/>
            <person name="Uhlig S."/>
            <person name="Proctor R.H."/>
        </authorList>
    </citation>
    <scope>NUCLEOTIDE SEQUENCE [LARGE SCALE GENOMIC DNA]</scope>
    <source>
        <strain evidence="7 8">NRRL 26131</strain>
    </source>
</reference>
<sequence length="459" mass="50821">MKDKKPIRVAIIGAGPGGLVLAQTLRQDPRFSVTVYERGVRDGSGVSSLVGFRILLPPSILDDLRSQLPASVATLIDDAIGVPQAQGNRVAFMDEQCGIICRLDVQQSRDMCSVSRWKLREALLHGAEEIVQFGKQFSSYEQLGGESGDVKVRFADGDEIECDVLVGADGAGSKVRKLLLPNSQRSASGLTVVYFKAPFTPETEAMIPWKSGCVAITPRRSMVVAYYKDRRRPYGPYDLEKIDPADSFLMFGLGCYTNEFVNQSKHPDEMTPEELKDECLARAKDWSPLLRALIALSVPSSVFVSHVKTQDPIKPWESGRVTLLGDAAHRWVCPSQIAGENETSVNQVDSMTPYLGKGASSAMIDAMSLAKALKSEPKQGQGDFLKAQLSIYEEAMLKHGFEAARQSMTAQKFTFNAGDTPWKCWWRNLALKAWDWWMSHPPAIEEDFPVSYSEMKKDV</sequence>
<evidence type="ECO:0000256" key="1">
    <source>
        <dbReference type="ARBA" id="ARBA00001974"/>
    </source>
</evidence>
<dbReference type="AlphaFoldDB" id="A0A8H5YSE1"/>
<evidence type="ECO:0000256" key="3">
    <source>
        <dbReference type="ARBA" id="ARBA00022827"/>
    </source>
</evidence>
<keyword evidence="4" id="KW-0560">Oxidoreductase</keyword>
<gene>
    <name evidence="7" type="ORF">FGLOB1_1987</name>
</gene>
<dbReference type="SUPFAM" id="SSF51905">
    <property type="entry name" value="FAD/NAD(P)-binding domain"/>
    <property type="match status" value="1"/>
</dbReference>
<comment type="cofactor">
    <cofactor evidence="1">
        <name>FAD</name>
        <dbReference type="ChEBI" id="CHEBI:57692"/>
    </cofactor>
</comment>
<dbReference type="Proteomes" id="UP000532311">
    <property type="component" value="Unassembled WGS sequence"/>
</dbReference>
<dbReference type="PRINTS" id="PR00420">
    <property type="entry name" value="RNGMNOXGNASE"/>
</dbReference>
<dbReference type="Gene3D" id="3.50.50.60">
    <property type="entry name" value="FAD/NAD(P)-binding domain"/>
    <property type="match status" value="1"/>
</dbReference>
<dbReference type="InterPro" id="IPR002938">
    <property type="entry name" value="FAD-bd"/>
</dbReference>
<dbReference type="Pfam" id="PF01494">
    <property type="entry name" value="FAD_binding_3"/>
    <property type="match status" value="1"/>
</dbReference>
<organism evidence="7 8">
    <name type="scientific">Fusarium globosum</name>
    <dbReference type="NCBI Taxonomy" id="78864"/>
    <lineage>
        <taxon>Eukaryota</taxon>
        <taxon>Fungi</taxon>
        <taxon>Dikarya</taxon>
        <taxon>Ascomycota</taxon>
        <taxon>Pezizomycotina</taxon>
        <taxon>Sordariomycetes</taxon>
        <taxon>Hypocreomycetidae</taxon>
        <taxon>Hypocreales</taxon>
        <taxon>Nectriaceae</taxon>
        <taxon>Fusarium</taxon>
        <taxon>Fusarium fujikuroi species complex</taxon>
    </lineage>
</organism>
<keyword evidence="2" id="KW-0285">Flavoprotein</keyword>
<evidence type="ECO:0000313" key="7">
    <source>
        <dbReference type="EMBL" id="KAF5717729.1"/>
    </source>
</evidence>
<keyword evidence="8" id="KW-1185">Reference proteome</keyword>
<feature type="domain" description="FAD-binding" evidence="6">
    <location>
        <begin position="104"/>
        <end position="339"/>
    </location>
</feature>
<dbReference type="EMBL" id="JAAQPF010000065">
    <property type="protein sequence ID" value="KAF5717729.1"/>
    <property type="molecule type" value="Genomic_DNA"/>
</dbReference>
<dbReference type="PANTHER" id="PTHR47178:SF5">
    <property type="entry name" value="FAD-BINDING DOMAIN-CONTAINING PROTEIN"/>
    <property type="match status" value="1"/>
</dbReference>
<evidence type="ECO:0000313" key="8">
    <source>
        <dbReference type="Proteomes" id="UP000532311"/>
    </source>
</evidence>
<accession>A0A8H5YSE1</accession>